<dbReference type="Pfam" id="PF00004">
    <property type="entry name" value="AAA"/>
    <property type="match status" value="1"/>
</dbReference>
<dbReference type="SUPFAM" id="SSF52540">
    <property type="entry name" value="P-loop containing nucleoside triphosphate hydrolases"/>
    <property type="match status" value="1"/>
</dbReference>
<dbReference type="eggNOG" id="COG1484">
    <property type="taxonomic scope" value="Bacteria"/>
</dbReference>
<dbReference type="AlphaFoldDB" id="W0EI04"/>
<dbReference type="Gene3D" id="6.20.350.10">
    <property type="match status" value="1"/>
</dbReference>
<dbReference type="EMBL" id="CP007032">
    <property type="protein sequence ID" value="AHF08676.1"/>
    <property type="molecule type" value="Genomic_DNA"/>
</dbReference>
<dbReference type="KEGG" id="dmt:DESME_14185"/>
<feature type="domain" description="ATPase AAA-type core" evidence="1">
    <location>
        <begin position="336"/>
        <end position="405"/>
    </location>
</feature>
<accession>W0EI04</accession>
<dbReference type="OrthoDB" id="227202at2"/>
<dbReference type="InterPro" id="IPR003032">
    <property type="entry name" value="Ryanodine_rcpt"/>
</dbReference>
<proteinExistence type="predicted"/>
<evidence type="ECO:0000259" key="2">
    <source>
        <dbReference type="Pfam" id="PF02026"/>
    </source>
</evidence>
<dbReference type="InterPro" id="IPR027417">
    <property type="entry name" value="P-loop_NTPase"/>
</dbReference>
<dbReference type="STRING" id="871968.DESME_14185"/>
<protein>
    <recommendedName>
        <fullName evidence="5">Ryanodine receptor Ryr</fullName>
    </recommendedName>
</protein>
<reference evidence="3 4" key="1">
    <citation type="submission" date="2013-12" db="EMBL/GenBank/DDBJ databases">
        <authorList>
            <consortium name="DOE Joint Genome Institute"/>
            <person name="Smidt H."/>
            <person name="Huntemann M."/>
            <person name="Han J."/>
            <person name="Chen A."/>
            <person name="Kyrpides N."/>
            <person name="Mavromatis K."/>
            <person name="Markowitz V."/>
            <person name="Palaniappan K."/>
            <person name="Ivanova N."/>
            <person name="Schaumberg A."/>
            <person name="Pati A."/>
            <person name="Liolios K."/>
            <person name="Nordberg H.P."/>
            <person name="Cantor M.N."/>
            <person name="Hua S.X."/>
            <person name="Woyke T."/>
        </authorList>
    </citation>
    <scope>NUCLEOTIDE SEQUENCE [LARGE SCALE GENOMIC DNA]</scope>
    <source>
        <strain evidence="4">DSM 15288</strain>
    </source>
</reference>
<name>W0EI04_9FIRM</name>
<dbReference type="Pfam" id="PF02026">
    <property type="entry name" value="RyR"/>
    <property type="match status" value="1"/>
</dbReference>
<organism evidence="3 4">
    <name type="scientific">Desulfitobacterium metallireducens DSM 15288</name>
    <dbReference type="NCBI Taxonomy" id="871968"/>
    <lineage>
        <taxon>Bacteria</taxon>
        <taxon>Bacillati</taxon>
        <taxon>Bacillota</taxon>
        <taxon>Clostridia</taxon>
        <taxon>Eubacteriales</taxon>
        <taxon>Desulfitobacteriaceae</taxon>
        <taxon>Desulfitobacterium</taxon>
    </lineage>
</organism>
<dbReference type="RefSeq" id="WP_006718071.1">
    <property type="nucleotide sequence ID" value="NZ_CP007032.1"/>
</dbReference>
<sequence>MLHYIGDSAKRIDRIAYTENGVNRVKEDIKILGAMGIAQKMGSEIDNSCLVSLTASNNGTTYGIPENEQINDWNIDQQQLSSNDFVVLYDLDIAQRQHIPVCDATTIAFLKHRNINLLRNATLRKTEKPKLIPIVSMNDLRANGATVSKAISWERTATDFLRDLSYGICQELLAKFPVFVVLLETDGMLVRQNDILTLYFTPAKAEGDTGSLENEGIRNAICTQIVKQIATEEYEFSKVLPNAIGVQALPNLDQLEAPESWSILNEVCGRDRLELIEAAKRIVINGEKEILDAVPSCQYGGLQTVDRMEIENYRAIVNLMQNYAKDKDNRPLSLAVFGFPGSGKSFGIKQIAKTLGGFEIFVFNLSQFTKLSELEVSFQEIRDASIKGERLPLVFFDEFDSSFNGEALGWLKYFLAPMQDGVFMEDGRERQLGRAIFVFAGGTSTSFHNFIRSEQELFKKVKGPDFISRLKGYLNIQGPNPVNQEDKAYIIRRAMLLRSMIGRSAKQLLDSNQKVNIDENILYALLTTETYRHGARSLEFFISMSPLLGEKKWYSSLLPPRSQMDIHVDAEEFMSKVSVLGMCKELAKMSHEMYLEAELAKSPNKDLQAVTHWKNLNETYQKSNISQIQFHIERFIDSNIAIRQKTLPNKEFVFNDEDLLELSKAEHDRWYKERIRDGWVYGDKRDNSRKVHNNLVPWEQLSKEDKQKDTDVILRIPLLFNKIGLELYYR</sequence>
<gene>
    <name evidence="3" type="ORF">DESME_14185</name>
</gene>
<dbReference type="HOGENOM" id="CLU_015856_0_0_9"/>
<keyword evidence="4" id="KW-1185">Reference proteome</keyword>
<dbReference type="Proteomes" id="UP000010847">
    <property type="component" value="Chromosome"/>
</dbReference>
<feature type="domain" description="Ryanodine receptor Ryr" evidence="2">
    <location>
        <begin position="662"/>
        <end position="713"/>
    </location>
</feature>
<evidence type="ECO:0000313" key="4">
    <source>
        <dbReference type="Proteomes" id="UP000010847"/>
    </source>
</evidence>
<evidence type="ECO:0000313" key="3">
    <source>
        <dbReference type="EMBL" id="AHF08676.1"/>
    </source>
</evidence>
<evidence type="ECO:0008006" key="5">
    <source>
        <dbReference type="Google" id="ProtNLM"/>
    </source>
</evidence>
<dbReference type="GO" id="GO:0016887">
    <property type="term" value="F:ATP hydrolysis activity"/>
    <property type="evidence" value="ECO:0007669"/>
    <property type="project" value="InterPro"/>
</dbReference>
<evidence type="ECO:0000259" key="1">
    <source>
        <dbReference type="Pfam" id="PF00004"/>
    </source>
</evidence>
<dbReference type="Gene3D" id="3.40.50.300">
    <property type="entry name" value="P-loop containing nucleotide triphosphate hydrolases"/>
    <property type="match status" value="1"/>
</dbReference>
<dbReference type="InterPro" id="IPR003959">
    <property type="entry name" value="ATPase_AAA_core"/>
</dbReference>
<dbReference type="GO" id="GO:0005524">
    <property type="term" value="F:ATP binding"/>
    <property type="evidence" value="ECO:0007669"/>
    <property type="project" value="InterPro"/>
</dbReference>